<evidence type="ECO:0000313" key="10">
    <source>
        <dbReference type="EMBL" id="SVE61659.1"/>
    </source>
</evidence>
<evidence type="ECO:0000256" key="1">
    <source>
        <dbReference type="ARBA" id="ARBA00001913"/>
    </source>
</evidence>
<dbReference type="GO" id="GO:0070179">
    <property type="term" value="P:D-serine biosynthetic process"/>
    <property type="evidence" value="ECO:0007669"/>
    <property type="project" value="TreeGrafter"/>
</dbReference>
<evidence type="ECO:0000256" key="3">
    <source>
        <dbReference type="ARBA" id="ARBA00001936"/>
    </source>
</evidence>
<sequence length="159" mass="17405">MTTKAAPTYTDIVSATCNIREHIRPTPLLRSRVLDELSGGHVLIKTEILQRTGSFKFRGAFNKIRRIADQSTNANIVAWSSGNHAQAVAAAARVCGLSSAIVMPQDAPKAKVEGTLKQGGEIIFYNREKENRETIGKRLAKEREAFIVPPYDDIDVIGG</sequence>
<organism evidence="10">
    <name type="scientific">marine metagenome</name>
    <dbReference type="NCBI Taxonomy" id="408172"/>
    <lineage>
        <taxon>unclassified sequences</taxon>
        <taxon>metagenomes</taxon>
        <taxon>ecological metagenomes</taxon>
    </lineage>
</organism>
<comment type="cofactor">
    <cofactor evidence="4">
        <name>Mg(2+)</name>
        <dbReference type="ChEBI" id="CHEBI:18420"/>
    </cofactor>
</comment>
<keyword evidence="6" id="KW-0460">Magnesium</keyword>
<name>A0A383EYC5_9ZZZZ</name>
<dbReference type="FunFam" id="3.40.50.1100:FF:000005">
    <property type="entry name" value="Threonine dehydratase catabolic"/>
    <property type="match status" value="1"/>
</dbReference>
<dbReference type="Gene3D" id="3.40.50.1100">
    <property type="match status" value="2"/>
</dbReference>
<dbReference type="EMBL" id="UINC01229797">
    <property type="protein sequence ID" value="SVE61659.1"/>
    <property type="molecule type" value="Genomic_DNA"/>
</dbReference>
<feature type="domain" description="Tryptophan synthase beta chain-like PALP" evidence="9">
    <location>
        <begin position="19"/>
        <end position="158"/>
    </location>
</feature>
<dbReference type="PROSITE" id="PS00165">
    <property type="entry name" value="DEHYDRATASE_SER_THR"/>
    <property type="match status" value="1"/>
</dbReference>
<dbReference type="InterPro" id="IPR001926">
    <property type="entry name" value="TrpB-like_PALP"/>
</dbReference>
<evidence type="ECO:0000256" key="8">
    <source>
        <dbReference type="ARBA" id="ARBA00023239"/>
    </source>
</evidence>
<dbReference type="GO" id="GO:0005524">
    <property type="term" value="F:ATP binding"/>
    <property type="evidence" value="ECO:0007669"/>
    <property type="project" value="TreeGrafter"/>
</dbReference>
<evidence type="ECO:0000256" key="5">
    <source>
        <dbReference type="ARBA" id="ARBA00010869"/>
    </source>
</evidence>
<keyword evidence="7" id="KW-0663">Pyridoxal phosphate</keyword>
<comment type="cofactor">
    <cofactor evidence="1">
        <name>Ca(2+)</name>
        <dbReference type="ChEBI" id="CHEBI:29108"/>
    </cofactor>
</comment>
<dbReference type="AlphaFoldDB" id="A0A383EYC5"/>
<comment type="cofactor">
    <cofactor evidence="2">
        <name>pyridoxal 5'-phosphate</name>
        <dbReference type="ChEBI" id="CHEBI:597326"/>
    </cofactor>
</comment>
<reference evidence="10" key="1">
    <citation type="submission" date="2018-05" db="EMBL/GenBank/DDBJ databases">
        <authorList>
            <person name="Lanie J.A."/>
            <person name="Ng W.-L."/>
            <person name="Kazmierczak K.M."/>
            <person name="Andrzejewski T.M."/>
            <person name="Davidsen T.M."/>
            <person name="Wayne K.J."/>
            <person name="Tettelin H."/>
            <person name="Glass J.I."/>
            <person name="Rusch D."/>
            <person name="Podicherti R."/>
            <person name="Tsui H.-C.T."/>
            <person name="Winkler M.E."/>
        </authorList>
    </citation>
    <scope>NUCLEOTIDE SEQUENCE</scope>
</reference>
<evidence type="ECO:0000259" key="9">
    <source>
        <dbReference type="Pfam" id="PF00291"/>
    </source>
</evidence>
<accession>A0A383EYC5</accession>
<dbReference type="GO" id="GO:0030170">
    <property type="term" value="F:pyridoxal phosphate binding"/>
    <property type="evidence" value="ECO:0007669"/>
    <property type="project" value="InterPro"/>
</dbReference>
<dbReference type="GO" id="GO:0018114">
    <property type="term" value="F:threonine racemase activity"/>
    <property type="evidence" value="ECO:0007669"/>
    <property type="project" value="TreeGrafter"/>
</dbReference>
<dbReference type="GO" id="GO:0000287">
    <property type="term" value="F:magnesium ion binding"/>
    <property type="evidence" value="ECO:0007669"/>
    <property type="project" value="TreeGrafter"/>
</dbReference>
<evidence type="ECO:0000256" key="6">
    <source>
        <dbReference type="ARBA" id="ARBA00022842"/>
    </source>
</evidence>
<dbReference type="GO" id="GO:0030378">
    <property type="term" value="F:serine racemase activity"/>
    <property type="evidence" value="ECO:0007669"/>
    <property type="project" value="TreeGrafter"/>
</dbReference>
<dbReference type="Pfam" id="PF00291">
    <property type="entry name" value="PALP"/>
    <property type="match status" value="1"/>
</dbReference>
<evidence type="ECO:0000256" key="4">
    <source>
        <dbReference type="ARBA" id="ARBA00001946"/>
    </source>
</evidence>
<feature type="non-terminal residue" evidence="10">
    <location>
        <position position="159"/>
    </location>
</feature>
<dbReference type="PANTHER" id="PTHR43050:SF1">
    <property type="entry name" value="SERINE RACEMASE"/>
    <property type="match status" value="1"/>
</dbReference>
<dbReference type="GO" id="GO:0003941">
    <property type="term" value="F:L-serine ammonia-lyase activity"/>
    <property type="evidence" value="ECO:0007669"/>
    <property type="project" value="TreeGrafter"/>
</dbReference>
<dbReference type="InterPro" id="IPR000634">
    <property type="entry name" value="Ser/Thr_deHydtase_PyrdxlP-BS"/>
</dbReference>
<comment type="cofactor">
    <cofactor evidence="3">
        <name>Mn(2+)</name>
        <dbReference type="ChEBI" id="CHEBI:29035"/>
    </cofactor>
</comment>
<dbReference type="InterPro" id="IPR036052">
    <property type="entry name" value="TrpB-like_PALP_sf"/>
</dbReference>
<keyword evidence="8" id="KW-0456">Lyase</keyword>
<dbReference type="SUPFAM" id="SSF53686">
    <property type="entry name" value="Tryptophan synthase beta subunit-like PLP-dependent enzymes"/>
    <property type="match status" value="1"/>
</dbReference>
<dbReference type="PANTHER" id="PTHR43050">
    <property type="entry name" value="SERINE / THREONINE RACEMASE FAMILY MEMBER"/>
    <property type="match status" value="1"/>
</dbReference>
<comment type="similarity">
    <text evidence="5">Belongs to the serine/threonine dehydratase family.</text>
</comment>
<evidence type="ECO:0000256" key="2">
    <source>
        <dbReference type="ARBA" id="ARBA00001933"/>
    </source>
</evidence>
<proteinExistence type="inferred from homology"/>
<evidence type="ECO:0000256" key="7">
    <source>
        <dbReference type="ARBA" id="ARBA00022898"/>
    </source>
</evidence>
<protein>
    <recommendedName>
        <fullName evidence="9">Tryptophan synthase beta chain-like PALP domain-containing protein</fullName>
    </recommendedName>
</protein>
<gene>
    <name evidence="10" type="ORF">METZ01_LOCUS514513</name>
</gene>